<feature type="transmembrane region" description="Helical" evidence="5">
    <location>
        <begin position="48"/>
        <end position="69"/>
    </location>
</feature>
<protein>
    <submittedName>
        <fullName evidence="7">Transcriptional attenuator, LytR family</fullName>
    </submittedName>
</protein>
<evidence type="ECO:0000259" key="6">
    <source>
        <dbReference type="Pfam" id="PF03816"/>
    </source>
</evidence>
<dbReference type="Gene3D" id="3.40.630.190">
    <property type="entry name" value="LCP protein"/>
    <property type="match status" value="1"/>
</dbReference>
<keyword evidence="4 5" id="KW-1133">Transmembrane helix</keyword>
<feature type="domain" description="Cell envelope-related transcriptional attenuator" evidence="6">
    <location>
        <begin position="106"/>
        <end position="188"/>
    </location>
</feature>
<proteinExistence type="inferred from homology"/>
<dbReference type="GO" id="GO:0071555">
    <property type="term" value="P:cell wall organization"/>
    <property type="evidence" value="ECO:0007669"/>
    <property type="project" value="UniProtKB-KW"/>
</dbReference>
<dbReference type="EMBL" id="FRCZ01000001">
    <property type="protein sequence ID" value="SHM45092.1"/>
    <property type="molecule type" value="Genomic_DNA"/>
</dbReference>
<accession>A0A1M7IWH6</accession>
<keyword evidence="5" id="KW-0472">Membrane</keyword>
<name>A0A1M7IWH6_9BACI</name>
<evidence type="ECO:0000313" key="7">
    <source>
        <dbReference type="EMBL" id="SHM45092.1"/>
    </source>
</evidence>
<dbReference type="AlphaFoldDB" id="A0A1M7IWH6"/>
<dbReference type="RefSeq" id="WP_073198780.1">
    <property type="nucleotide sequence ID" value="NZ_FRCZ01000001.1"/>
</dbReference>
<evidence type="ECO:0000256" key="1">
    <source>
        <dbReference type="ARBA" id="ARBA00006068"/>
    </source>
</evidence>
<reference evidence="7 8" key="1">
    <citation type="submission" date="2016-11" db="EMBL/GenBank/DDBJ databases">
        <authorList>
            <person name="Jaros S."/>
            <person name="Januszkiewicz K."/>
            <person name="Wedrychowicz H."/>
        </authorList>
    </citation>
    <scope>NUCLEOTIDE SEQUENCE [LARGE SCALE GENOMIC DNA]</scope>
    <source>
        <strain evidence="7 8">CGMCC 1.10681</strain>
    </source>
</reference>
<keyword evidence="3" id="KW-0735">Signal-anchor</keyword>
<evidence type="ECO:0000256" key="5">
    <source>
        <dbReference type="SAM" id="Phobius"/>
    </source>
</evidence>
<dbReference type="Gene3D" id="3.30.420.590">
    <property type="match status" value="1"/>
</dbReference>
<evidence type="ECO:0000256" key="3">
    <source>
        <dbReference type="ARBA" id="ARBA00022968"/>
    </source>
</evidence>
<dbReference type="InterPro" id="IPR050922">
    <property type="entry name" value="LytR/CpsA/Psr_CW_biosynth"/>
</dbReference>
<dbReference type="STRING" id="1027249.SAMN05216179_0176"/>
<keyword evidence="2 5" id="KW-0812">Transmembrane</keyword>
<evidence type="ECO:0000313" key="8">
    <source>
        <dbReference type="Proteomes" id="UP000184184"/>
    </source>
</evidence>
<dbReference type="PANTHER" id="PTHR33392:SF6">
    <property type="entry name" value="POLYISOPRENYL-TEICHOIC ACID--PEPTIDOGLYCAN TEICHOIC ACID TRANSFERASE TAGU"/>
    <property type="match status" value="1"/>
</dbReference>
<evidence type="ECO:0000256" key="2">
    <source>
        <dbReference type="ARBA" id="ARBA00022692"/>
    </source>
</evidence>
<sequence length="278" mass="32111">MAEKFDKKLSYYIEDEELTFTKEDRDKTIQKIRRQTEMKEDKKSNRRIVPIVATVAAFLLAIALLPSFIANESPNADSMVAQQGDMTFSTLVMARDSSSPPHRNPVNILLTVNRNDKSIKAVSFPRATYVDIYDAEGNKQMKDKLLHTGAYYPDPDASLLTVSKFLQVPIDYYSFVPIEKFSQMSDYIDKKSKKSAVEDILSEQEVFKHLMEQIQTSKETDIPSELLDDLATSHYQMEVIKLKDSLKDTFIEERYYVEIEDKRLESITNQLLEHLNEE</sequence>
<evidence type="ECO:0000256" key="4">
    <source>
        <dbReference type="ARBA" id="ARBA00022989"/>
    </source>
</evidence>
<dbReference type="PANTHER" id="PTHR33392">
    <property type="entry name" value="POLYISOPRENYL-TEICHOIC ACID--PEPTIDOGLYCAN TEICHOIC ACID TRANSFERASE TAGU"/>
    <property type="match status" value="1"/>
</dbReference>
<dbReference type="OrthoDB" id="2720222at2"/>
<organism evidence="7 8">
    <name type="scientific">Gracilibacillus kekensis</name>
    <dbReference type="NCBI Taxonomy" id="1027249"/>
    <lineage>
        <taxon>Bacteria</taxon>
        <taxon>Bacillati</taxon>
        <taxon>Bacillota</taxon>
        <taxon>Bacilli</taxon>
        <taxon>Bacillales</taxon>
        <taxon>Bacillaceae</taxon>
        <taxon>Gracilibacillus</taxon>
    </lineage>
</organism>
<dbReference type="Proteomes" id="UP000184184">
    <property type="component" value="Unassembled WGS sequence"/>
</dbReference>
<dbReference type="Pfam" id="PF03816">
    <property type="entry name" value="LytR_cpsA_psr"/>
    <property type="match status" value="1"/>
</dbReference>
<keyword evidence="8" id="KW-1185">Reference proteome</keyword>
<comment type="similarity">
    <text evidence="1">Belongs to the LytR/CpsA/Psr (LCP) family.</text>
</comment>
<dbReference type="InterPro" id="IPR004474">
    <property type="entry name" value="LytR_CpsA_psr"/>
</dbReference>
<gene>
    <name evidence="7" type="ORF">SAMN05216179_0176</name>
</gene>